<keyword evidence="2" id="KW-1185">Reference proteome</keyword>
<dbReference type="AlphaFoldDB" id="A0A1J4MRF4"/>
<proteinExistence type="predicted"/>
<name>A0A1J4MRF4_9CRYT</name>
<gene>
    <name evidence="1" type="ORF">cand_024080</name>
</gene>
<comment type="caution">
    <text evidence="1">The sequence shown here is derived from an EMBL/GenBank/DDBJ whole genome shotgun (WGS) entry which is preliminary data.</text>
</comment>
<dbReference type="EMBL" id="LRBS01000049">
    <property type="protein sequence ID" value="OII76833.1"/>
    <property type="molecule type" value="Genomic_DNA"/>
</dbReference>
<evidence type="ECO:0000313" key="2">
    <source>
        <dbReference type="Proteomes" id="UP000186804"/>
    </source>
</evidence>
<accession>A0A1J4MRF4</accession>
<organism evidence="1 2">
    <name type="scientific">Cryptosporidium andersoni</name>
    <dbReference type="NCBI Taxonomy" id="117008"/>
    <lineage>
        <taxon>Eukaryota</taxon>
        <taxon>Sar</taxon>
        <taxon>Alveolata</taxon>
        <taxon>Apicomplexa</taxon>
        <taxon>Conoidasida</taxon>
        <taxon>Coccidia</taxon>
        <taxon>Eucoccidiorida</taxon>
        <taxon>Eimeriorina</taxon>
        <taxon>Cryptosporidiidae</taxon>
        <taxon>Cryptosporidium</taxon>
    </lineage>
</organism>
<dbReference type="RefSeq" id="XP_067068679.1">
    <property type="nucleotide sequence ID" value="XM_067212638.1"/>
</dbReference>
<dbReference type="GeneID" id="92366592"/>
<sequence length="184" mass="21709">MNDFRMNKTENTEEIIRFYERIIQGQKKTNQSLLQENIRLRAKLRNGYTKPLEENSELGILTTPQLSQRHRARFQPKLSPIPQSPLSETAIKNNKNITKDVEIQTEDISHISLLKLMIPPSPRHKPKSEKKVETPICRKYPLRENARQITYSVPSLRVKLRRDTDKPDFDPFKTHEYFKVKKDS</sequence>
<dbReference type="OrthoDB" id="338646at2759"/>
<reference evidence="1 2" key="1">
    <citation type="submission" date="2016-10" db="EMBL/GenBank/DDBJ databases">
        <title>Reductive evolution of mitochondrial metabolism and differential evolution of invasion-related proteins in Cryptosporidium.</title>
        <authorList>
            <person name="Liu S."/>
            <person name="Roellig D.M."/>
            <person name="Guo Y."/>
            <person name="Li N."/>
            <person name="Frace M.A."/>
            <person name="Tang K."/>
            <person name="Zhang L."/>
            <person name="Feng Y."/>
            <person name="Xiao L."/>
        </authorList>
    </citation>
    <scope>NUCLEOTIDE SEQUENCE [LARGE SCALE GENOMIC DNA]</scope>
    <source>
        <strain evidence="1">30847</strain>
    </source>
</reference>
<dbReference type="VEuPathDB" id="CryptoDB:cand_024080"/>
<dbReference type="Proteomes" id="UP000186804">
    <property type="component" value="Unassembled WGS sequence"/>
</dbReference>
<protein>
    <submittedName>
        <fullName evidence="1">Uncharacterized protein</fullName>
    </submittedName>
</protein>
<evidence type="ECO:0000313" key="1">
    <source>
        <dbReference type="EMBL" id="OII76833.1"/>
    </source>
</evidence>